<evidence type="ECO:0000256" key="9">
    <source>
        <dbReference type="SAM" id="MobiDB-lite"/>
    </source>
</evidence>
<dbReference type="SUPFAM" id="SSF47823">
    <property type="entry name" value="lambda integrase-like, N-terminal domain"/>
    <property type="match status" value="1"/>
</dbReference>
<protein>
    <submittedName>
        <fullName evidence="13">Uncharacterized protein</fullName>
    </submittedName>
</protein>
<proteinExistence type="predicted"/>
<evidence type="ECO:0000259" key="11">
    <source>
        <dbReference type="PROSITE" id="PS50221"/>
    </source>
</evidence>
<dbReference type="InterPro" id="IPR010998">
    <property type="entry name" value="Integrase_recombinase_N"/>
</dbReference>
<dbReference type="PANTHER" id="PTHR45692:SF1">
    <property type="entry name" value="G-PROTEIN COUPLED RECEPTORS FAMILY 2 PROFILE 2 DOMAIN-CONTAINING PROTEIN"/>
    <property type="match status" value="1"/>
</dbReference>
<evidence type="ECO:0000256" key="5">
    <source>
        <dbReference type="ARBA" id="ARBA00023125"/>
    </source>
</evidence>
<dbReference type="Gene3D" id="1.10.150.130">
    <property type="match status" value="1"/>
</dbReference>
<evidence type="ECO:0000256" key="3">
    <source>
        <dbReference type="ARBA" id="ARBA00022729"/>
    </source>
</evidence>
<feature type="region of interest" description="Disordered" evidence="9">
    <location>
        <begin position="1359"/>
        <end position="1418"/>
    </location>
</feature>
<organism evidence="13 14">
    <name type="scientific">Mytilus galloprovincialis</name>
    <name type="common">Mediterranean mussel</name>
    <dbReference type="NCBI Taxonomy" id="29158"/>
    <lineage>
        <taxon>Eukaryota</taxon>
        <taxon>Metazoa</taxon>
        <taxon>Spiralia</taxon>
        <taxon>Lophotrochozoa</taxon>
        <taxon>Mollusca</taxon>
        <taxon>Bivalvia</taxon>
        <taxon>Autobranchia</taxon>
        <taxon>Pteriomorphia</taxon>
        <taxon>Mytilida</taxon>
        <taxon>Mytiloidea</taxon>
        <taxon>Mytilidae</taxon>
        <taxon>Mytilinae</taxon>
        <taxon>Mytilus</taxon>
    </lineage>
</organism>
<evidence type="ECO:0000256" key="8">
    <source>
        <dbReference type="ARBA" id="ARBA00023172"/>
    </source>
</evidence>
<dbReference type="InterPro" id="IPR000832">
    <property type="entry name" value="GPCR_2_secretin-like"/>
</dbReference>
<evidence type="ECO:0000313" key="13">
    <source>
        <dbReference type="EMBL" id="VDI28928.1"/>
    </source>
</evidence>
<dbReference type="GO" id="GO:0006310">
    <property type="term" value="P:DNA recombination"/>
    <property type="evidence" value="ECO:0007669"/>
    <property type="project" value="UniProtKB-KW"/>
</dbReference>
<feature type="transmembrane region" description="Helical" evidence="10">
    <location>
        <begin position="1291"/>
        <end position="1312"/>
    </location>
</feature>
<dbReference type="OrthoDB" id="5961629at2759"/>
<keyword evidence="6 10" id="KW-0472">Membrane</keyword>
<dbReference type="Gene3D" id="2.60.220.50">
    <property type="match status" value="1"/>
</dbReference>
<dbReference type="InterPro" id="IPR012337">
    <property type="entry name" value="RNaseH-like_sf"/>
</dbReference>
<evidence type="ECO:0000256" key="1">
    <source>
        <dbReference type="ARBA" id="ARBA00004141"/>
    </source>
</evidence>
<accession>A0A8B6E6S5</accession>
<dbReference type="InterPro" id="IPR011010">
    <property type="entry name" value="DNA_brk_join_enz"/>
</dbReference>
<dbReference type="CDD" id="cd15040">
    <property type="entry name" value="7tmB2_Adhesion"/>
    <property type="match status" value="1"/>
</dbReference>
<dbReference type="SUPFAM" id="SSF56349">
    <property type="entry name" value="DNA breaking-rejoining enzymes"/>
    <property type="match status" value="1"/>
</dbReference>
<dbReference type="InterPro" id="IPR057244">
    <property type="entry name" value="GAIN_B"/>
</dbReference>
<evidence type="ECO:0000256" key="4">
    <source>
        <dbReference type="ARBA" id="ARBA00022989"/>
    </source>
</evidence>
<dbReference type="GO" id="GO:0016020">
    <property type="term" value="C:membrane"/>
    <property type="evidence" value="ECO:0007669"/>
    <property type="project" value="UniProtKB-SubCell"/>
</dbReference>
<evidence type="ECO:0000256" key="6">
    <source>
        <dbReference type="ARBA" id="ARBA00023136"/>
    </source>
</evidence>
<feature type="compositionally biased region" description="Basic and acidic residues" evidence="9">
    <location>
        <begin position="1379"/>
        <end position="1393"/>
    </location>
</feature>
<comment type="caution">
    <text evidence="13">The sequence shown here is derived from an EMBL/GenBank/DDBJ whole genome shotgun (WGS) entry which is preliminary data.</text>
</comment>
<dbReference type="SMART" id="SM00303">
    <property type="entry name" value="GPS"/>
    <property type="match status" value="1"/>
</dbReference>
<dbReference type="Pfam" id="PF00002">
    <property type="entry name" value="7tm_2"/>
    <property type="match status" value="2"/>
</dbReference>
<feature type="transmembrane region" description="Helical" evidence="10">
    <location>
        <begin position="1182"/>
        <end position="1200"/>
    </location>
</feature>
<keyword evidence="5" id="KW-0238">DNA-binding</keyword>
<dbReference type="Gene3D" id="1.10.443.10">
    <property type="entry name" value="Intergrase catalytic core"/>
    <property type="match status" value="1"/>
</dbReference>
<dbReference type="PANTHER" id="PTHR45692">
    <property type="entry name" value="G_PROTEIN_RECEP_F2_4 DOMAIN-CONTAINING PROTEIN"/>
    <property type="match status" value="1"/>
</dbReference>
<dbReference type="GO" id="GO:0015074">
    <property type="term" value="P:DNA integration"/>
    <property type="evidence" value="ECO:0007669"/>
    <property type="project" value="InterPro"/>
</dbReference>
<evidence type="ECO:0000259" key="12">
    <source>
        <dbReference type="PROSITE" id="PS50261"/>
    </source>
</evidence>
<keyword evidence="7" id="KW-1015">Disulfide bond</keyword>
<keyword evidence="14" id="KW-1185">Reference proteome</keyword>
<feature type="transmembrane region" description="Helical" evidence="10">
    <location>
        <begin position="1248"/>
        <end position="1271"/>
    </location>
</feature>
<reference evidence="13" key="1">
    <citation type="submission" date="2018-11" db="EMBL/GenBank/DDBJ databases">
        <authorList>
            <person name="Alioto T."/>
            <person name="Alioto T."/>
        </authorList>
    </citation>
    <scope>NUCLEOTIDE SEQUENCE</scope>
</reference>
<dbReference type="PROSITE" id="PS50221">
    <property type="entry name" value="GAIN_B"/>
    <property type="match status" value="1"/>
</dbReference>
<dbReference type="InterPro" id="IPR000203">
    <property type="entry name" value="GPS"/>
</dbReference>
<dbReference type="PROSITE" id="PS50261">
    <property type="entry name" value="G_PROTEIN_RECEP_F2_4"/>
    <property type="match status" value="1"/>
</dbReference>
<evidence type="ECO:0000256" key="7">
    <source>
        <dbReference type="ARBA" id="ARBA00023157"/>
    </source>
</evidence>
<dbReference type="CDD" id="cd09275">
    <property type="entry name" value="RNase_HI_RT_DIRS1"/>
    <property type="match status" value="1"/>
</dbReference>
<feature type="domain" description="G-protein coupled receptors family 2 profile 2" evidence="12">
    <location>
        <begin position="1212"/>
        <end position="1342"/>
    </location>
</feature>
<dbReference type="SUPFAM" id="SSF53098">
    <property type="entry name" value="Ribonuclease H-like"/>
    <property type="match status" value="1"/>
</dbReference>
<dbReference type="Gene3D" id="1.20.1070.10">
    <property type="entry name" value="Rhodopsin 7-helix transmembrane proteins"/>
    <property type="match status" value="2"/>
</dbReference>
<keyword evidence="8" id="KW-0233">DNA recombination</keyword>
<dbReference type="InterPro" id="IPR046338">
    <property type="entry name" value="GAIN_dom_sf"/>
</dbReference>
<evidence type="ECO:0000313" key="14">
    <source>
        <dbReference type="Proteomes" id="UP000596742"/>
    </source>
</evidence>
<sequence>MQVVFGSLVRLRTRELYQCIVLRASWKSLVALTAPAVGELRFWLNSVNDLNEMGVNLHESDLYDLKAYTDASDIGFGGFVVPAIDSNSADSVCDSSDVQMNSSLITPRNSLHTVVGSWADHESIKSSTWRELEAVNSSLHLLKNQTLQINTDNKNVTSIVKNWSRKTDLQVLACELHTLCFENSCKITTQWIPRDQNKVADNLSRYSDCDDWGISTDVFNSLDNIWGIHTVDRFATDYNTKCTRFNSKFWCNCTEAVDAFKQNWKGENNWVVPPPNLACKVIRKFLEDEANGTLLVPFWKSAPYWVLLCESNGNCKRFINNKKFLTEENSVITGRGLNIEQFVHEAVEDSGIEEGHSLHNLVRSLSTRLLDARSESTDKKYYGFMKWKRFCIEHSLLSLPASPIHIALYFVHLLDNGGTFSTVNTAFYSVKWAHEICGQLDPTSNTFVQNLLESAKRTAKKPVNKKDPVSKDILIDLCSMYQYSNDLTVVRDLVMILLSFSAFLRFSELSQLKCNDVTIKEGYLVLKIRKSKTDQYRAGDEVLVSKGQFLACPYSMFLRYLGLANIEISTDMYLFCPLYRSKDKCGLIKPTCFEELVYVSSGLMINKGCTSYSQCLESERNNADQCYGQPTARCKFCCVGELCNKPALKGRLHTSAYMVKLVVNADIPDSLSNPGLIFYSTFVTAVQSQIDNSLNNRADSFGSFVSTVTVIESPKRTINVRVEITTIEEVDSDNRSSFIKKQIPQLSHLYSPAFPILSTDVTLLDGKCPAETTSDTKGQFQWKPVFPAEISTVPCSSNSGATATRICSTDLLGQPVWNAPDTSTCQYINQVTQSLTELANKNVDSNNVNSIQSDLLSLSRESLSFTDVDISLSVEVIEDLLIEGSLYTNTQKGQDMVETMSNILNSPGNVITESETTYKSSERFVKTVESLANGIVPSSGEFTAVKDNLALAVRESDPNNFSGLTMAAIVSQTQGISQNGITIKDGVDLTDLQSGVIIPSSFFQTVGGNSPRLAFAVYGNNKVFKNAVTKNLKAPLVTPINVQSVNEVNAPVISTSVQDTNVHGLKQPVVFRFKHFDDSSDRPQCVFVKTTGSSSIEWSSQGCIVKEHVKGSHTDCECDHLTSFALLMDIYQTGGGLSEANKLALTYISYIGCGVSLLGLLLTLLTYFMFRKLRVNNPSKILINLCMALAVTNVIFLVGMQEYTLDNDIGCMPFIIVAATLGINSTNNYGQQAGGICWLSPVPFYAAFLAPVGIILILNCICFVLVFRVLLNGSSKKITKSDNKSSISQRLKGAIALIVLLGLTWAFAIFSIDGGGIVFQYLFTIFNSLQGLFIFIFYCLLKTEAQQAWKRKFGRAPPKYSGPTMSKDATSNTYTSEVSESKKEFTDISKEIDASYPETRLKSKGNTKRYPSYSESNT</sequence>
<dbReference type="InterPro" id="IPR036397">
    <property type="entry name" value="RNaseH_sf"/>
</dbReference>
<evidence type="ECO:0000256" key="10">
    <source>
        <dbReference type="SAM" id="Phobius"/>
    </source>
</evidence>
<dbReference type="InterPro" id="IPR013762">
    <property type="entry name" value="Integrase-like_cat_sf"/>
</dbReference>
<keyword evidence="3" id="KW-0732">Signal</keyword>
<gene>
    <name evidence="13" type="ORF">MGAL_10B094127</name>
</gene>
<dbReference type="InterPro" id="IPR017983">
    <property type="entry name" value="GPCR_2_secretin-like_CS"/>
</dbReference>
<dbReference type="GO" id="GO:0007166">
    <property type="term" value="P:cell surface receptor signaling pathway"/>
    <property type="evidence" value="ECO:0007669"/>
    <property type="project" value="InterPro"/>
</dbReference>
<evidence type="ECO:0000256" key="2">
    <source>
        <dbReference type="ARBA" id="ARBA00022692"/>
    </source>
</evidence>
<keyword evidence="4 10" id="KW-1133">Transmembrane helix</keyword>
<dbReference type="Pfam" id="PF01825">
    <property type="entry name" value="GPS"/>
    <property type="match status" value="1"/>
</dbReference>
<dbReference type="Proteomes" id="UP000596742">
    <property type="component" value="Unassembled WGS sequence"/>
</dbReference>
<comment type="subcellular location">
    <subcellularLocation>
        <location evidence="1">Membrane</location>
        <topology evidence="1">Multi-pass membrane protein</topology>
    </subcellularLocation>
</comment>
<dbReference type="Gene3D" id="3.30.420.10">
    <property type="entry name" value="Ribonuclease H-like superfamily/Ribonuclease H"/>
    <property type="match status" value="1"/>
</dbReference>
<name>A0A8B6E6S5_MYTGA</name>
<feature type="transmembrane region" description="Helical" evidence="10">
    <location>
        <begin position="1147"/>
        <end position="1170"/>
    </location>
</feature>
<keyword evidence="2 10" id="KW-0812">Transmembrane</keyword>
<feature type="compositionally biased region" description="Polar residues" evidence="9">
    <location>
        <begin position="1363"/>
        <end position="1378"/>
    </location>
</feature>
<dbReference type="GO" id="GO:0003677">
    <property type="term" value="F:DNA binding"/>
    <property type="evidence" value="ECO:0007669"/>
    <property type="project" value="UniProtKB-KW"/>
</dbReference>
<dbReference type="Pfam" id="PF26588">
    <property type="entry name" value="GAIN_ADGRA3"/>
    <property type="match status" value="1"/>
</dbReference>
<dbReference type="InterPro" id="IPR017981">
    <property type="entry name" value="GPCR_2-like_7TM"/>
</dbReference>
<dbReference type="InterPro" id="IPR058808">
    <property type="entry name" value="GAIN_ADGRA2/3"/>
</dbReference>
<feature type="domain" description="GAIN-B" evidence="11">
    <location>
        <begin position="966"/>
        <end position="1134"/>
    </location>
</feature>
<dbReference type="EMBL" id="UYJE01004549">
    <property type="protein sequence ID" value="VDI28928.1"/>
    <property type="molecule type" value="Genomic_DNA"/>
</dbReference>
<feature type="transmembrane region" description="Helical" evidence="10">
    <location>
        <begin position="1318"/>
        <end position="1341"/>
    </location>
</feature>
<dbReference type="PROSITE" id="PS00650">
    <property type="entry name" value="G_PROTEIN_RECEP_F2_2"/>
    <property type="match status" value="1"/>
</dbReference>
<dbReference type="GO" id="GO:0004930">
    <property type="term" value="F:G protein-coupled receptor activity"/>
    <property type="evidence" value="ECO:0007669"/>
    <property type="project" value="InterPro"/>
</dbReference>